<dbReference type="InterPro" id="IPR006664">
    <property type="entry name" value="OMP_bac"/>
</dbReference>
<dbReference type="PANTHER" id="PTHR30329:SF21">
    <property type="entry name" value="LIPOPROTEIN YIAD-RELATED"/>
    <property type="match status" value="1"/>
</dbReference>
<dbReference type="SUPFAM" id="SSF103088">
    <property type="entry name" value="OmpA-like"/>
    <property type="match status" value="1"/>
</dbReference>
<accession>A0A645EEK1</accession>
<comment type="caution">
    <text evidence="5">The sequence shown here is derived from an EMBL/GenBank/DDBJ whole genome shotgun (WGS) entry which is preliminary data.</text>
</comment>
<dbReference type="Gene3D" id="3.30.1330.60">
    <property type="entry name" value="OmpA-like domain"/>
    <property type="match status" value="1"/>
</dbReference>
<keyword evidence="3" id="KW-0998">Cell outer membrane</keyword>
<dbReference type="InterPro" id="IPR036737">
    <property type="entry name" value="OmpA-like_sf"/>
</dbReference>
<dbReference type="Pfam" id="PF00691">
    <property type="entry name" value="OmpA"/>
    <property type="match status" value="1"/>
</dbReference>
<name>A0A645EEK1_9ZZZZ</name>
<evidence type="ECO:0000313" key="5">
    <source>
        <dbReference type="EMBL" id="MPM99701.1"/>
    </source>
</evidence>
<dbReference type="EMBL" id="VSSQ01045788">
    <property type="protein sequence ID" value="MPM99701.1"/>
    <property type="molecule type" value="Genomic_DNA"/>
</dbReference>
<dbReference type="GO" id="GO:0009279">
    <property type="term" value="C:cell outer membrane"/>
    <property type="evidence" value="ECO:0007669"/>
    <property type="project" value="UniProtKB-SubCell"/>
</dbReference>
<comment type="subcellular location">
    <subcellularLocation>
        <location evidence="1">Cell outer membrane</location>
    </subcellularLocation>
</comment>
<evidence type="ECO:0000259" key="4">
    <source>
        <dbReference type="PROSITE" id="PS51123"/>
    </source>
</evidence>
<organism evidence="5">
    <name type="scientific">bioreactor metagenome</name>
    <dbReference type="NCBI Taxonomy" id="1076179"/>
    <lineage>
        <taxon>unclassified sequences</taxon>
        <taxon>metagenomes</taxon>
        <taxon>ecological metagenomes</taxon>
    </lineage>
</organism>
<evidence type="ECO:0000256" key="2">
    <source>
        <dbReference type="ARBA" id="ARBA00023136"/>
    </source>
</evidence>
<sequence length="149" mass="16534">MEKGRTYCRVDMVETKPMETKMVTVTSEEMARGLESSGKIALYGIYFDTDKADVKPESKAALEEMAKLLKTFPDLRVLVVGHTDSTGDREYNMGLSRRRAEAVVKSLRESYGIAASRLVPAGVGMLAPVASNRTEEGRAKNRRVELVEM</sequence>
<protein>
    <recommendedName>
        <fullName evidence="4">OmpA-like domain-containing protein</fullName>
    </recommendedName>
</protein>
<evidence type="ECO:0000256" key="1">
    <source>
        <dbReference type="ARBA" id="ARBA00004442"/>
    </source>
</evidence>
<dbReference type="InterPro" id="IPR050330">
    <property type="entry name" value="Bact_OuterMem_StrucFunc"/>
</dbReference>
<keyword evidence="2" id="KW-0472">Membrane</keyword>
<dbReference type="PRINTS" id="PR01021">
    <property type="entry name" value="OMPADOMAIN"/>
</dbReference>
<dbReference type="AlphaFoldDB" id="A0A645EEK1"/>
<dbReference type="CDD" id="cd07185">
    <property type="entry name" value="OmpA_C-like"/>
    <property type="match status" value="1"/>
</dbReference>
<gene>
    <name evidence="5" type="ORF">SDC9_146895</name>
</gene>
<dbReference type="InterPro" id="IPR006665">
    <property type="entry name" value="OmpA-like"/>
</dbReference>
<dbReference type="PANTHER" id="PTHR30329">
    <property type="entry name" value="STATOR ELEMENT OF FLAGELLAR MOTOR COMPLEX"/>
    <property type="match status" value="1"/>
</dbReference>
<proteinExistence type="predicted"/>
<feature type="domain" description="OmpA-like" evidence="4">
    <location>
        <begin position="34"/>
        <end position="149"/>
    </location>
</feature>
<dbReference type="PROSITE" id="PS51123">
    <property type="entry name" value="OMPA_2"/>
    <property type="match status" value="1"/>
</dbReference>
<evidence type="ECO:0000256" key="3">
    <source>
        <dbReference type="ARBA" id="ARBA00023237"/>
    </source>
</evidence>
<reference evidence="5" key="1">
    <citation type="submission" date="2019-08" db="EMBL/GenBank/DDBJ databases">
        <authorList>
            <person name="Kucharzyk K."/>
            <person name="Murdoch R.W."/>
            <person name="Higgins S."/>
            <person name="Loffler F."/>
        </authorList>
    </citation>
    <scope>NUCLEOTIDE SEQUENCE</scope>
</reference>